<keyword evidence="7 12" id="KW-0479">Metal-binding</keyword>
<dbReference type="InterPro" id="IPR016193">
    <property type="entry name" value="Cytidine_deaminase-like"/>
</dbReference>
<proteinExistence type="inferred from homology"/>
<reference evidence="14 15" key="1">
    <citation type="submission" date="2022-05" db="EMBL/GenBank/DDBJ databases">
        <authorList>
            <person name="Park J.-S."/>
        </authorList>
    </citation>
    <scope>NUCLEOTIDE SEQUENCE [LARGE SCALE GENOMIC DNA]</scope>
    <source>
        <strain evidence="14 15">2012CJ35-5</strain>
    </source>
</reference>
<keyword evidence="11" id="KW-0511">Multifunctional enzyme</keyword>
<organism evidence="14 15">
    <name type="scientific">Flagellimonas spongiicola</name>
    <dbReference type="NCBI Taxonomy" id="2942208"/>
    <lineage>
        <taxon>Bacteria</taxon>
        <taxon>Pseudomonadati</taxon>
        <taxon>Bacteroidota</taxon>
        <taxon>Flavobacteriia</taxon>
        <taxon>Flavobacteriales</taxon>
        <taxon>Flavobacteriaceae</taxon>
        <taxon>Flagellimonas</taxon>
    </lineage>
</organism>
<evidence type="ECO:0000256" key="4">
    <source>
        <dbReference type="ARBA" id="ARBA00005259"/>
    </source>
</evidence>
<evidence type="ECO:0000313" key="15">
    <source>
        <dbReference type="Proteomes" id="UP001203607"/>
    </source>
</evidence>
<dbReference type="InterPro" id="IPR024072">
    <property type="entry name" value="DHFR-like_dom_sf"/>
</dbReference>
<dbReference type="PANTHER" id="PTHR38011:SF7">
    <property type="entry name" value="2,5-DIAMINO-6-RIBOSYLAMINO-4(3H)-PYRIMIDINONE 5'-PHOSPHATE REDUCTASE"/>
    <property type="match status" value="1"/>
</dbReference>
<dbReference type="PIRSF" id="PIRSF006769">
    <property type="entry name" value="RibD"/>
    <property type="match status" value="1"/>
</dbReference>
<dbReference type="NCBIfam" id="TIGR00326">
    <property type="entry name" value="eubact_ribD"/>
    <property type="match status" value="1"/>
</dbReference>
<comment type="similarity">
    <text evidence="4 12">In the N-terminal section; belongs to the cytidine and deoxycytidylate deaminase family.</text>
</comment>
<evidence type="ECO:0000256" key="1">
    <source>
        <dbReference type="ARBA" id="ARBA00002151"/>
    </source>
</evidence>
<comment type="function">
    <text evidence="1 12">Converts 2,5-diamino-6-(ribosylamino)-4(3h)-pyrimidinone 5'-phosphate into 5-amino-6-(ribosylamino)-2,4(1h,3h)-pyrimidinedione 5'-phosphate.</text>
</comment>
<dbReference type="PROSITE" id="PS00903">
    <property type="entry name" value="CYT_DCMP_DEAMINASES_1"/>
    <property type="match status" value="1"/>
</dbReference>
<keyword evidence="8 12" id="KW-0862">Zinc</keyword>
<evidence type="ECO:0000256" key="10">
    <source>
        <dbReference type="ARBA" id="ARBA00023002"/>
    </source>
</evidence>
<dbReference type="InterPro" id="IPR016192">
    <property type="entry name" value="APOBEC/CMP_deaminase_Zn-bd"/>
</dbReference>
<evidence type="ECO:0000256" key="5">
    <source>
        <dbReference type="ARBA" id="ARBA00007417"/>
    </source>
</evidence>
<evidence type="ECO:0000259" key="13">
    <source>
        <dbReference type="PROSITE" id="PS51747"/>
    </source>
</evidence>
<dbReference type="InterPro" id="IPR002125">
    <property type="entry name" value="CMP_dCMP_dom"/>
</dbReference>
<evidence type="ECO:0000256" key="12">
    <source>
        <dbReference type="PIRNR" id="PIRNR006769"/>
    </source>
</evidence>
<dbReference type="CDD" id="cd01284">
    <property type="entry name" value="Riboflavin_deaminase-reductase"/>
    <property type="match status" value="1"/>
</dbReference>
<name>A0ABT0PNV9_9FLAO</name>
<keyword evidence="15" id="KW-1185">Reference proteome</keyword>
<comment type="cofactor">
    <cofactor evidence="12">
        <name>Zn(2+)</name>
        <dbReference type="ChEBI" id="CHEBI:29105"/>
    </cofactor>
    <text evidence="12">Binds 1 zinc ion.</text>
</comment>
<dbReference type="Gene3D" id="3.40.140.10">
    <property type="entry name" value="Cytidine Deaminase, domain 2"/>
    <property type="match status" value="1"/>
</dbReference>
<evidence type="ECO:0000256" key="2">
    <source>
        <dbReference type="ARBA" id="ARBA00004882"/>
    </source>
</evidence>
<keyword evidence="6 12" id="KW-0686">Riboflavin biosynthesis</keyword>
<comment type="pathway">
    <text evidence="2 12">Cofactor biosynthesis; riboflavin biosynthesis; 5-amino-6-(D-ribitylamino)uracil from GTP: step 2/4.</text>
</comment>
<dbReference type="Proteomes" id="UP001203607">
    <property type="component" value="Unassembled WGS sequence"/>
</dbReference>
<keyword evidence="9 12" id="KW-0521">NADP</keyword>
<dbReference type="InterPro" id="IPR002734">
    <property type="entry name" value="RibDG_C"/>
</dbReference>
<evidence type="ECO:0000313" key="14">
    <source>
        <dbReference type="EMBL" id="MCL6273074.1"/>
    </source>
</evidence>
<dbReference type="GO" id="GO:0008835">
    <property type="term" value="F:diaminohydroxyphosphoribosylaminopyrimidine deaminase activity"/>
    <property type="evidence" value="ECO:0007669"/>
    <property type="project" value="UniProtKB-EC"/>
</dbReference>
<gene>
    <name evidence="14" type="primary">ribD</name>
    <name evidence="14" type="ORF">M3P19_03585</name>
</gene>
<protein>
    <recommendedName>
        <fullName evidence="12">Riboflavin biosynthesis protein RibD</fullName>
    </recommendedName>
    <domain>
        <recommendedName>
            <fullName evidence="12">Diaminohydroxyphosphoribosylaminopyrimidine deaminase</fullName>
            <shortName evidence="12">DRAP deaminase</shortName>
            <ecNumber evidence="12">3.5.4.26</ecNumber>
        </recommendedName>
        <alternativeName>
            <fullName evidence="12">Riboflavin-specific deaminase</fullName>
        </alternativeName>
    </domain>
    <domain>
        <recommendedName>
            <fullName evidence="12">5-amino-6-(5-phosphoribosylamino)uracil reductase</fullName>
            <ecNumber evidence="12">1.1.1.193</ecNumber>
        </recommendedName>
        <alternativeName>
            <fullName evidence="12">HTP reductase</fullName>
        </alternativeName>
    </domain>
</protein>
<dbReference type="EC" id="1.1.1.193" evidence="12"/>
<dbReference type="EMBL" id="JAMFMA010000001">
    <property type="protein sequence ID" value="MCL6273074.1"/>
    <property type="molecule type" value="Genomic_DNA"/>
</dbReference>
<comment type="catalytic activity">
    <reaction evidence="12">
        <text>2,5-diamino-6-hydroxy-4-(5-phosphoribosylamino)-pyrimidine + H2O + H(+) = 5-amino-6-(5-phospho-D-ribosylamino)uracil + NH4(+)</text>
        <dbReference type="Rhea" id="RHEA:21868"/>
        <dbReference type="ChEBI" id="CHEBI:15377"/>
        <dbReference type="ChEBI" id="CHEBI:15378"/>
        <dbReference type="ChEBI" id="CHEBI:28938"/>
        <dbReference type="ChEBI" id="CHEBI:58453"/>
        <dbReference type="ChEBI" id="CHEBI:58614"/>
        <dbReference type="EC" id="3.5.4.26"/>
    </reaction>
</comment>
<dbReference type="SUPFAM" id="SSF53927">
    <property type="entry name" value="Cytidine deaminase-like"/>
    <property type="match status" value="1"/>
</dbReference>
<feature type="domain" description="CMP/dCMP-type deaminase" evidence="13">
    <location>
        <begin position="1"/>
        <end position="119"/>
    </location>
</feature>
<keyword evidence="12 14" id="KW-0378">Hydrolase</keyword>
<dbReference type="PANTHER" id="PTHR38011">
    <property type="entry name" value="DIHYDROFOLATE REDUCTASE FAMILY PROTEIN (AFU_ORTHOLOGUE AFUA_8G06820)"/>
    <property type="match status" value="1"/>
</dbReference>
<evidence type="ECO:0000256" key="8">
    <source>
        <dbReference type="ARBA" id="ARBA00022833"/>
    </source>
</evidence>
<dbReference type="PROSITE" id="PS51747">
    <property type="entry name" value="CYT_DCMP_DEAMINASES_2"/>
    <property type="match status" value="1"/>
</dbReference>
<dbReference type="InterPro" id="IPR004794">
    <property type="entry name" value="Eubact_RibD"/>
</dbReference>
<dbReference type="InterPro" id="IPR050765">
    <property type="entry name" value="Riboflavin_Biosynth_HTPR"/>
</dbReference>
<dbReference type="SUPFAM" id="SSF53597">
    <property type="entry name" value="Dihydrofolate reductase-like"/>
    <property type="match status" value="1"/>
</dbReference>
<dbReference type="EC" id="3.5.4.26" evidence="12"/>
<dbReference type="Gene3D" id="3.40.430.10">
    <property type="entry name" value="Dihydrofolate Reductase, subunit A"/>
    <property type="match status" value="1"/>
</dbReference>
<comment type="similarity">
    <text evidence="5 12">In the C-terminal section; belongs to the HTP reductase family.</text>
</comment>
<evidence type="ECO:0000256" key="11">
    <source>
        <dbReference type="ARBA" id="ARBA00023268"/>
    </source>
</evidence>
<evidence type="ECO:0000256" key="6">
    <source>
        <dbReference type="ARBA" id="ARBA00022619"/>
    </source>
</evidence>
<dbReference type="Pfam" id="PF00383">
    <property type="entry name" value="dCMP_cyt_deam_1"/>
    <property type="match status" value="1"/>
</dbReference>
<accession>A0ABT0PNV9</accession>
<keyword evidence="10 12" id="KW-0560">Oxidoreductase</keyword>
<evidence type="ECO:0000256" key="7">
    <source>
        <dbReference type="ARBA" id="ARBA00022723"/>
    </source>
</evidence>
<sequence length="343" mass="37757">MLRCIELGKKGLGKVAPNPMVGSVVVNDGKIIGEGFTSPYGGAHAEVNAIGAVSNEELLKSATLYVTLEPCSHFGKTPPCADLIVQKNIPRVVIGLQDPHDKVAGRGIQKLKAAGCEVTLGVLEAECREHHKRFLSFQEKKRPYIILKWAETKDGFIAPEQSVRKNNPEPFWISNGSSKQLVHQWRGEEQAILVGTNTVLTDNPKLSTRNWSGKNPIRIVLDRNLRIPAEFNVLDGSIKTHVLTAQTVEGKSNSGVQYHFVDFTKNLPQQICNYLFSQSITSLLIEGGRETLQSFIDANLWDEARVFTGNAEFGSGVKSPTIYGHTIDSKNIISDTLTVLRND</sequence>
<evidence type="ECO:0000256" key="9">
    <source>
        <dbReference type="ARBA" id="ARBA00022857"/>
    </source>
</evidence>
<evidence type="ECO:0000256" key="3">
    <source>
        <dbReference type="ARBA" id="ARBA00004910"/>
    </source>
</evidence>
<comment type="catalytic activity">
    <reaction evidence="12">
        <text>5-amino-6-(5-phospho-D-ribitylamino)uracil + NADP(+) = 5-amino-6-(5-phospho-D-ribosylamino)uracil + NADPH + H(+)</text>
        <dbReference type="Rhea" id="RHEA:17845"/>
        <dbReference type="ChEBI" id="CHEBI:15378"/>
        <dbReference type="ChEBI" id="CHEBI:57783"/>
        <dbReference type="ChEBI" id="CHEBI:58349"/>
        <dbReference type="ChEBI" id="CHEBI:58421"/>
        <dbReference type="ChEBI" id="CHEBI:58453"/>
        <dbReference type="EC" id="1.1.1.193"/>
    </reaction>
</comment>
<dbReference type="Pfam" id="PF01872">
    <property type="entry name" value="RibD_C"/>
    <property type="match status" value="1"/>
</dbReference>
<comment type="pathway">
    <text evidence="3 12">Cofactor biosynthesis; riboflavin biosynthesis; 5-amino-6-(D-ribitylamino)uracil from GTP: step 3/4.</text>
</comment>
<comment type="caution">
    <text evidence="14">The sequence shown here is derived from an EMBL/GenBank/DDBJ whole genome shotgun (WGS) entry which is preliminary data.</text>
</comment>
<dbReference type="GO" id="GO:0008703">
    <property type="term" value="F:5-amino-6-(5-phosphoribosylamino)uracil reductase activity"/>
    <property type="evidence" value="ECO:0007669"/>
    <property type="project" value="UniProtKB-EC"/>
</dbReference>